<keyword evidence="2" id="KW-1185">Reference proteome</keyword>
<dbReference type="AlphaFoldDB" id="A0A0A7MIZ0"/>
<dbReference type="InterPro" id="IPR032710">
    <property type="entry name" value="NTF2-like_dom_sf"/>
</dbReference>
<dbReference type="GO" id="GO:0030638">
    <property type="term" value="P:polyketide metabolic process"/>
    <property type="evidence" value="ECO:0007669"/>
    <property type="project" value="InterPro"/>
</dbReference>
<sequence length="137" mass="15285">MSFQKEQMQRFQTAINTADEALMCELVADDAPFYTPMSPEPMVGGKGYLAIVHLFRQSFPDVQWQAEAMVEEGNIVVVQWLCTGTHLGDFMGKAPTGNKFATRIMNFYYFNKQGKIINDVAAEGLIKIVEAVGLLGR</sequence>
<dbReference type="Pfam" id="PF07366">
    <property type="entry name" value="SnoaL"/>
    <property type="match status" value="1"/>
</dbReference>
<evidence type="ECO:0000313" key="2">
    <source>
        <dbReference type="Proteomes" id="UP001142444"/>
    </source>
</evidence>
<dbReference type="Proteomes" id="UP001142444">
    <property type="component" value="Unassembled WGS sequence"/>
</dbReference>
<comment type="caution">
    <text evidence="1">The sequence shown here is derived from an EMBL/GenBank/DDBJ whole genome shotgun (WGS) entry which is preliminary data.</text>
</comment>
<evidence type="ECO:0000313" key="1">
    <source>
        <dbReference type="EMBL" id="MDE8034488.1"/>
    </source>
</evidence>
<dbReference type="Gene3D" id="3.10.450.50">
    <property type="match status" value="1"/>
</dbReference>
<dbReference type="KEGG" id="aeu:ACEE_08185"/>
<reference evidence="1" key="1">
    <citation type="submission" date="2022-11" db="EMBL/GenBank/DDBJ databases">
        <authorList>
            <person name="Kamali M."/>
            <person name="Peak L."/>
            <person name="Go Y.Y."/>
            <person name="Balasuriya U.B.R."/>
            <person name="Carossino M."/>
        </authorList>
    </citation>
    <scope>NUCLEOTIDE SEQUENCE</scope>
    <source>
        <strain evidence="1">4524</strain>
    </source>
</reference>
<dbReference type="EMBL" id="JAPHVQ010000003">
    <property type="protein sequence ID" value="MDE8034488.1"/>
    <property type="molecule type" value="Genomic_DNA"/>
</dbReference>
<protein>
    <submittedName>
        <fullName evidence="1">Ester cyclase</fullName>
    </submittedName>
</protein>
<proteinExistence type="predicted"/>
<dbReference type="PANTHER" id="PTHR38436:SF1">
    <property type="entry name" value="ESTER CYCLASE"/>
    <property type="match status" value="1"/>
</dbReference>
<dbReference type="GeneID" id="92743488"/>
<dbReference type="SUPFAM" id="SSF54427">
    <property type="entry name" value="NTF2-like"/>
    <property type="match status" value="1"/>
</dbReference>
<dbReference type="InterPro" id="IPR009959">
    <property type="entry name" value="Cyclase_SnoaL-like"/>
</dbReference>
<dbReference type="RefSeq" id="WP_039197976.1">
    <property type="nucleotide sequence ID" value="NZ_CBCRTM010000006.1"/>
</dbReference>
<name>A0A0A7MIZ0_ACTEU</name>
<organism evidence="1 2">
    <name type="scientific">Actinobacillus equuli subsp. equuli</name>
    <dbReference type="NCBI Taxonomy" id="202947"/>
    <lineage>
        <taxon>Bacteria</taxon>
        <taxon>Pseudomonadati</taxon>
        <taxon>Pseudomonadota</taxon>
        <taxon>Gammaproteobacteria</taxon>
        <taxon>Pasteurellales</taxon>
        <taxon>Pasteurellaceae</taxon>
        <taxon>Actinobacillus</taxon>
    </lineage>
</organism>
<reference evidence="1" key="2">
    <citation type="journal article" date="2023" name="Pathogens">
        <title>Pathological Features and Genomic Characterization of an Actinobacillus equuli subsp. equuli Bearing Unique Virulence-Associated Genes from an Adult Horse with Pleuropneumonia.</title>
        <authorList>
            <person name="Kamali M."/>
            <person name="Carossino M."/>
            <person name="Del Piero F."/>
            <person name="Peak L."/>
            <person name="Mitchell M.S."/>
            <person name="Willette J."/>
            <person name="Baker R."/>
            <person name="Li F."/>
            <person name="Kenez A."/>
            <person name="Balasuriya U.B.R."/>
            <person name="Go Y.Y."/>
        </authorList>
    </citation>
    <scope>NUCLEOTIDE SEQUENCE</scope>
    <source>
        <strain evidence="1">4524</strain>
    </source>
</reference>
<accession>A0A0A7MIZ0</accession>
<gene>
    <name evidence="1" type="ORF">OQ257_04830</name>
</gene>
<dbReference type="PANTHER" id="PTHR38436">
    <property type="entry name" value="POLYKETIDE CYCLASE SNOAL-LIKE DOMAIN"/>
    <property type="match status" value="1"/>
</dbReference>